<dbReference type="GO" id="GO:1901135">
    <property type="term" value="P:carbohydrate derivative metabolic process"/>
    <property type="evidence" value="ECO:0007669"/>
    <property type="project" value="InterPro"/>
</dbReference>
<evidence type="ECO:0000259" key="4">
    <source>
        <dbReference type="PROSITE" id="PS51071"/>
    </source>
</evidence>
<dbReference type="InterPro" id="IPR046348">
    <property type="entry name" value="SIS_dom_sf"/>
</dbReference>
<dbReference type="SUPFAM" id="SSF46689">
    <property type="entry name" value="Homeodomain-like"/>
    <property type="match status" value="1"/>
</dbReference>
<keyword evidence="7" id="KW-1185">Reference proteome</keyword>
<evidence type="ECO:0000313" key="6">
    <source>
        <dbReference type="EMBL" id="KAB1435983.1"/>
    </source>
</evidence>
<dbReference type="Gene3D" id="3.40.50.10490">
    <property type="entry name" value="Glucose-6-phosphate isomerase like protein, domain 1"/>
    <property type="match status" value="1"/>
</dbReference>
<evidence type="ECO:0000256" key="1">
    <source>
        <dbReference type="ARBA" id="ARBA00023015"/>
    </source>
</evidence>
<dbReference type="InterPro" id="IPR035472">
    <property type="entry name" value="RpiR-like_SIS"/>
</dbReference>
<dbReference type="RefSeq" id="WP_151147831.1">
    <property type="nucleotide sequence ID" value="NZ_WAGX01000007.1"/>
</dbReference>
<dbReference type="Pfam" id="PF01380">
    <property type="entry name" value="SIS"/>
    <property type="match status" value="1"/>
</dbReference>
<dbReference type="InterPro" id="IPR000281">
    <property type="entry name" value="HTH_RpiR"/>
</dbReference>
<dbReference type="CDD" id="cd05013">
    <property type="entry name" value="SIS_RpiR"/>
    <property type="match status" value="1"/>
</dbReference>
<dbReference type="Gene3D" id="1.10.10.10">
    <property type="entry name" value="Winged helix-like DNA-binding domain superfamily/Winged helix DNA-binding domain"/>
    <property type="match status" value="1"/>
</dbReference>
<dbReference type="AlphaFoldDB" id="A0A7V7UAR7"/>
<dbReference type="PANTHER" id="PTHR30514:SF10">
    <property type="entry name" value="MURR_RPIR FAMILY TRANSCRIPTIONAL REGULATOR"/>
    <property type="match status" value="1"/>
</dbReference>
<keyword evidence="2" id="KW-0238">DNA-binding</keyword>
<sequence length="278" mass="31868">MIIEKLQDKSSFTESEKCIADYILKNKNQVQQLTAKELAKETLTSKSSIVRFCKKLGVSGFQELKKHIYTEIVLEVKETKNHKLLMIDNKSTYSDYLQSVDFLYQFVVNRMHGQLNHNVMKRIMNRLNKMERIDFYSSGLGHSIGEATAHKYSALGIESMAYSSINEAFWVTNKNNQKTAAFVISLSGKNPSVIHIAKSLKRYGIYVIGIAGHSSKEMKEHCDEVVPMIEGKIPTGMEHMAIVLSSNYILDLIFTSLYAQRYDRQIELYKKVNQVFDK</sequence>
<organism evidence="6 7">
    <name type="scientific">Candidatus Galacturonatibacter soehngenii</name>
    <dbReference type="NCBI Taxonomy" id="2307010"/>
    <lineage>
        <taxon>Bacteria</taxon>
        <taxon>Bacillati</taxon>
        <taxon>Bacillota</taxon>
        <taxon>Clostridia</taxon>
        <taxon>Lachnospirales</taxon>
        <taxon>Lachnospiraceae</taxon>
        <taxon>Candidatus Galacturonatibacter</taxon>
    </lineage>
</organism>
<dbReference type="InterPro" id="IPR009057">
    <property type="entry name" value="Homeodomain-like_sf"/>
</dbReference>
<dbReference type="InterPro" id="IPR001347">
    <property type="entry name" value="SIS_dom"/>
</dbReference>
<comment type="caution">
    <text evidence="6">The sequence shown here is derived from an EMBL/GenBank/DDBJ whole genome shotgun (WGS) entry which is preliminary data.</text>
</comment>
<dbReference type="Pfam" id="PF01418">
    <property type="entry name" value="HTH_6"/>
    <property type="match status" value="1"/>
</dbReference>
<feature type="domain" description="HTH rpiR-type" evidence="4">
    <location>
        <begin position="1"/>
        <end position="75"/>
    </location>
</feature>
<gene>
    <name evidence="6" type="ORF">F7O84_16570</name>
</gene>
<reference evidence="6 7" key="1">
    <citation type="submission" date="2019-09" db="EMBL/GenBank/DDBJ databases">
        <authorList>
            <person name="Valk L.C."/>
        </authorList>
    </citation>
    <scope>NUCLEOTIDE SEQUENCE [LARGE SCALE GENOMIC DNA]</scope>
    <source>
        <strain evidence="6">GalUA</strain>
    </source>
</reference>
<dbReference type="GO" id="GO:0003700">
    <property type="term" value="F:DNA-binding transcription factor activity"/>
    <property type="evidence" value="ECO:0007669"/>
    <property type="project" value="InterPro"/>
</dbReference>
<keyword evidence="3" id="KW-0804">Transcription</keyword>
<dbReference type="InterPro" id="IPR047640">
    <property type="entry name" value="RpiR-like"/>
</dbReference>
<evidence type="ECO:0000256" key="2">
    <source>
        <dbReference type="ARBA" id="ARBA00023125"/>
    </source>
</evidence>
<dbReference type="InterPro" id="IPR036388">
    <property type="entry name" value="WH-like_DNA-bd_sf"/>
</dbReference>
<proteinExistence type="predicted"/>
<evidence type="ECO:0000256" key="3">
    <source>
        <dbReference type="ARBA" id="ARBA00023163"/>
    </source>
</evidence>
<dbReference type="EMBL" id="WAGX01000007">
    <property type="protein sequence ID" value="KAB1435983.1"/>
    <property type="molecule type" value="Genomic_DNA"/>
</dbReference>
<accession>A0A7V7UAR7</accession>
<dbReference type="PROSITE" id="PS51464">
    <property type="entry name" value="SIS"/>
    <property type="match status" value="1"/>
</dbReference>
<dbReference type="OrthoDB" id="63027at2"/>
<dbReference type="Proteomes" id="UP000461768">
    <property type="component" value="Unassembled WGS sequence"/>
</dbReference>
<dbReference type="PROSITE" id="PS51071">
    <property type="entry name" value="HTH_RPIR"/>
    <property type="match status" value="1"/>
</dbReference>
<reference evidence="6 7" key="2">
    <citation type="submission" date="2020-02" db="EMBL/GenBank/DDBJ databases">
        <title>Candidatus Galacturonibacter soehngenii shows hetero-acetogenic catabolism of galacturonic acid but lacks a canonical carbon monoxide dehydrogenase/acetyl-CoA synthase complex.</title>
        <authorList>
            <person name="Diender M."/>
            <person name="Stouten G.R."/>
            <person name="Petersen J.F."/>
            <person name="Nielsen P.H."/>
            <person name="Dueholm M.S."/>
            <person name="Pronk J.T."/>
            <person name="Van Loosdrecht M.C.M."/>
        </authorList>
    </citation>
    <scope>NUCLEOTIDE SEQUENCE [LARGE SCALE GENOMIC DNA]</scope>
    <source>
        <strain evidence="6">GalUA</strain>
    </source>
</reference>
<dbReference type="GO" id="GO:0097367">
    <property type="term" value="F:carbohydrate derivative binding"/>
    <property type="evidence" value="ECO:0007669"/>
    <property type="project" value="InterPro"/>
</dbReference>
<evidence type="ECO:0000259" key="5">
    <source>
        <dbReference type="PROSITE" id="PS51464"/>
    </source>
</evidence>
<evidence type="ECO:0000313" key="7">
    <source>
        <dbReference type="Proteomes" id="UP000461768"/>
    </source>
</evidence>
<name>A0A7V7UAR7_9FIRM</name>
<feature type="domain" description="SIS" evidence="5">
    <location>
        <begin position="123"/>
        <end position="263"/>
    </location>
</feature>
<dbReference type="PANTHER" id="PTHR30514">
    <property type="entry name" value="GLUCOKINASE"/>
    <property type="match status" value="1"/>
</dbReference>
<keyword evidence="1" id="KW-0805">Transcription regulation</keyword>
<dbReference type="GO" id="GO:0003677">
    <property type="term" value="F:DNA binding"/>
    <property type="evidence" value="ECO:0007669"/>
    <property type="project" value="UniProtKB-KW"/>
</dbReference>
<dbReference type="SUPFAM" id="SSF53697">
    <property type="entry name" value="SIS domain"/>
    <property type="match status" value="1"/>
</dbReference>
<protein>
    <submittedName>
        <fullName evidence="6">MurR/RpiR family transcriptional regulator</fullName>
    </submittedName>
</protein>